<evidence type="ECO:0000313" key="2">
    <source>
        <dbReference type="Proteomes" id="UP000239156"/>
    </source>
</evidence>
<reference evidence="1" key="1">
    <citation type="submission" date="2017-12" db="EMBL/GenBank/DDBJ databases">
        <title>Gene loss provides genomic basis for host adaptation in cereal stripe rust fungi.</title>
        <authorList>
            <person name="Xia C."/>
        </authorList>
    </citation>
    <scope>NUCLEOTIDE SEQUENCE [LARGE SCALE GENOMIC DNA]</scope>
    <source>
        <strain evidence="1">93-210</strain>
    </source>
</reference>
<sequence length="24" mass="2721">MEISPDWGCGSGSRYIEVQEKYEG</sequence>
<organism evidence="1 2">
    <name type="scientific">Puccinia striiformis</name>
    <dbReference type="NCBI Taxonomy" id="27350"/>
    <lineage>
        <taxon>Eukaryota</taxon>
        <taxon>Fungi</taxon>
        <taxon>Dikarya</taxon>
        <taxon>Basidiomycota</taxon>
        <taxon>Pucciniomycotina</taxon>
        <taxon>Pucciniomycetes</taxon>
        <taxon>Pucciniales</taxon>
        <taxon>Pucciniaceae</taxon>
        <taxon>Puccinia</taxon>
    </lineage>
</organism>
<name>A0A2S4UWM5_9BASI</name>
<dbReference type="Proteomes" id="UP000239156">
    <property type="component" value="Unassembled WGS sequence"/>
</dbReference>
<comment type="caution">
    <text evidence="1">The sequence shown here is derived from an EMBL/GenBank/DDBJ whole genome shotgun (WGS) entry which is preliminary data.</text>
</comment>
<protein>
    <submittedName>
        <fullName evidence="1">Uncharacterized protein</fullName>
    </submittedName>
</protein>
<dbReference type="AlphaFoldDB" id="A0A2S4UWM5"/>
<accession>A0A2S4UWM5</accession>
<dbReference type="VEuPathDB" id="FungiDB:PSHT_09727"/>
<keyword evidence="2" id="KW-1185">Reference proteome</keyword>
<proteinExistence type="predicted"/>
<gene>
    <name evidence="1" type="ORF">PSTT_12359</name>
</gene>
<evidence type="ECO:0000313" key="1">
    <source>
        <dbReference type="EMBL" id="POW01601.1"/>
    </source>
</evidence>
<dbReference type="VEuPathDB" id="FungiDB:PSTT_12359"/>
<dbReference type="EMBL" id="PKSL01000156">
    <property type="protein sequence ID" value="POW01601.1"/>
    <property type="molecule type" value="Genomic_DNA"/>
</dbReference>